<dbReference type="EMBL" id="CP000142">
    <property type="protein sequence ID" value="ABA87992.1"/>
    <property type="molecule type" value="Genomic_DNA"/>
</dbReference>
<dbReference type="EC" id="4.1.1.48" evidence="8"/>
<dbReference type="InterPro" id="IPR013785">
    <property type="entry name" value="Aldolase_TIM"/>
</dbReference>
<dbReference type="GO" id="GO:0004425">
    <property type="term" value="F:indole-3-glycerol-phosphate synthase activity"/>
    <property type="evidence" value="ECO:0007669"/>
    <property type="project" value="UniProtKB-UniRule"/>
</dbReference>
<feature type="domain" description="Indole-3-glycerol phosphate synthase" evidence="9">
    <location>
        <begin position="3"/>
        <end position="256"/>
    </location>
</feature>
<dbReference type="Gene3D" id="3.20.20.70">
    <property type="entry name" value="Aldolase class I"/>
    <property type="match status" value="1"/>
</dbReference>
<reference evidence="10 11" key="2">
    <citation type="journal article" date="2012" name="BMC Genomics">
        <title>The genome of Pelobacter carbinolicus reveals surprising metabolic capabilities and physiological features.</title>
        <authorList>
            <person name="Aklujkar M."/>
            <person name="Haveman S.A."/>
            <person name="Didonato R.Jr."/>
            <person name="Chertkov O."/>
            <person name="Han C.S."/>
            <person name="Land M.L."/>
            <person name="Brown P."/>
            <person name="Lovley D.R."/>
        </authorList>
    </citation>
    <scope>NUCLEOTIDE SEQUENCE [LARGE SCALE GENOMIC DNA]</scope>
    <source>
        <strain evidence="11">DSM 2380 / NBRC 103641 / GraBd1</strain>
    </source>
</reference>
<name>Q3A6L5_SYNC1</name>
<dbReference type="InterPro" id="IPR045186">
    <property type="entry name" value="Indole-3-glycerol_P_synth"/>
</dbReference>
<dbReference type="GO" id="GO:0004640">
    <property type="term" value="F:phosphoribosylanthranilate isomerase activity"/>
    <property type="evidence" value="ECO:0007669"/>
    <property type="project" value="TreeGrafter"/>
</dbReference>
<dbReference type="GO" id="GO:0000162">
    <property type="term" value="P:L-tryptophan biosynthetic process"/>
    <property type="evidence" value="ECO:0007669"/>
    <property type="project" value="UniProtKB-UniRule"/>
</dbReference>
<dbReference type="NCBIfam" id="NF001373">
    <property type="entry name" value="PRK00278.1-6"/>
    <property type="match status" value="1"/>
</dbReference>
<evidence type="ECO:0000313" key="10">
    <source>
        <dbReference type="EMBL" id="ABA87992.1"/>
    </source>
</evidence>
<dbReference type="FunFam" id="3.20.20.70:FF:000024">
    <property type="entry name" value="Indole-3-glycerol phosphate synthase"/>
    <property type="match status" value="1"/>
</dbReference>
<comment type="similarity">
    <text evidence="8">Belongs to the TrpC family.</text>
</comment>
<keyword evidence="3 8" id="KW-0028">Amino-acid biosynthesis</keyword>
<keyword evidence="4 8" id="KW-0210">Decarboxylase</keyword>
<organism evidence="10 11">
    <name type="scientific">Syntrophotalea carbinolica (strain DSM 2380 / NBRC 103641 / GraBd1)</name>
    <name type="common">Pelobacter carbinolicus</name>
    <dbReference type="NCBI Taxonomy" id="338963"/>
    <lineage>
        <taxon>Bacteria</taxon>
        <taxon>Pseudomonadati</taxon>
        <taxon>Thermodesulfobacteriota</taxon>
        <taxon>Desulfuromonadia</taxon>
        <taxon>Desulfuromonadales</taxon>
        <taxon>Syntrophotaleaceae</taxon>
        <taxon>Syntrophotalea</taxon>
    </lineage>
</organism>
<evidence type="ECO:0000256" key="7">
    <source>
        <dbReference type="ARBA" id="ARBA00023239"/>
    </source>
</evidence>
<dbReference type="KEGG" id="pca:Pcar_0733"/>
<sequence length="266" mass="29371">MILDDILKVKKDEVRSAKRERPLVDLKARSSDAGAVRPFTQALKRRSQNGTAVIAEVKKGSPSKGLIRPDFDPLEIARCYSRAGAACLSVLTDERFFFGRLEYLGAIREVVDLPLLRKEFIIDPYQVYEARVFGADAVLLIAAALEDALLADLAALAAELQLDVLLEVHDEEELERALSVPTPMLGINNRNLKTFHTDLAVTERLLPRIPADRLVVAESGIRTREDICRLQNAGAAAFLIGESLVREQDIEGKLSTLLGRTGRGEE</sequence>
<evidence type="ECO:0000313" key="11">
    <source>
        <dbReference type="Proteomes" id="UP000002534"/>
    </source>
</evidence>
<dbReference type="InterPro" id="IPR011060">
    <property type="entry name" value="RibuloseP-bd_barrel"/>
</dbReference>
<evidence type="ECO:0000256" key="1">
    <source>
        <dbReference type="ARBA" id="ARBA00001633"/>
    </source>
</evidence>
<dbReference type="eggNOG" id="COG0134">
    <property type="taxonomic scope" value="Bacteria"/>
</dbReference>
<evidence type="ECO:0000259" key="9">
    <source>
        <dbReference type="Pfam" id="PF00218"/>
    </source>
</evidence>
<dbReference type="NCBIfam" id="NF001377">
    <property type="entry name" value="PRK00278.2-4"/>
    <property type="match status" value="1"/>
</dbReference>
<dbReference type="HOGENOM" id="CLU_034247_2_0_7"/>
<dbReference type="RefSeq" id="WP_011340435.1">
    <property type="nucleotide sequence ID" value="NC_007498.2"/>
</dbReference>
<dbReference type="AlphaFoldDB" id="Q3A6L5"/>
<keyword evidence="6 8" id="KW-0057">Aromatic amino acid biosynthesis</keyword>
<reference evidence="11" key="1">
    <citation type="submission" date="2005-10" db="EMBL/GenBank/DDBJ databases">
        <title>Complete sequence of Pelobacter carbinolicus DSM 2380.</title>
        <authorList>
            <person name="Copeland A."/>
            <person name="Lucas S."/>
            <person name="Lapidus A."/>
            <person name="Barry K."/>
            <person name="Detter J.C."/>
            <person name="Glavina T."/>
            <person name="Hammon N."/>
            <person name="Israni S."/>
            <person name="Pitluck S."/>
            <person name="Chertkov O."/>
            <person name="Schmutz J."/>
            <person name="Larimer F."/>
            <person name="Land M."/>
            <person name="Kyrpides N."/>
            <person name="Ivanova N."/>
            <person name="Richardson P."/>
        </authorList>
    </citation>
    <scope>NUCLEOTIDE SEQUENCE [LARGE SCALE GENOMIC DNA]</scope>
    <source>
        <strain evidence="11">DSM 2380 / NBRC 103641 / GraBd1</strain>
    </source>
</reference>
<keyword evidence="5 8" id="KW-0822">Tryptophan biosynthesis</keyword>
<dbReference type="Proteomes" id="UP000002534">
    <property type="component" value="Chromosome"/>
</dbReference>
<comment type="pathway">
    <text evidence="2 8">Amino-acid biosynthesis; L-tryptophan biosynthesis; L-tryptophan from chorismate: step 4/5.</text>
</comment>
<proteinExistence type="inferred from homology"/>
<comment type="catalytic activity">
    <reaction evidence="1 8">
        <text>1-(2-carboxyphenylamino)-1-deoxy-D-ribulose 5-phosphate + H(+) = (1S,2R)-1-C-(indol-3-yl)glycerol 3-phosphate + CO2 + H2O</text>
        <dbReference type="Rhea" id="RHEA:23476"/>
        <dbReference type="ChEBI" id="CHEBI:15377"/>
        <dbReference type="ChEBI" id="CHEBI:15378"/>
        <dbReference type="ChEBI" id="CHEBI:16526"/>
        <dbReference type="ChEBI" id="CHEBI:58613"/>
        <dbReference type="ChEBI" id="CHEBI:58866"/>
        <dbReference type="EC" id="4.1.1.48"/>
    </reaction>
</comment>
<dbReference type="PANTHER" id="PTHR22854:SF2">
    <property type="entry name" value="INDOLE-3-GLYCEROL-PHOSPHATE SYNTHASE"/>
    <property type="match status" value="1"/>
</dbReference>
<protein>
    <recommendedName>
        <fullName evidence="8">Indole-3-glycerol phosphate synthase</fullName>
        <shortName evidence="8">IGPS</shortName>
        <ecNumber evidence="8">4.1.1.48</ecNumber>
    </recommendedName>
</protein>
<dbReference type="UniPathway" id="UPA00035">
    <property type="reaction ID" value="UER00043"/>
</dbReference>
<evidence type="ECO:0000256" key="4">
    <source>
        <dbReference type="ARBA" id="ARBA00022793"/>
    </source>
</evidence>
<dbReference type="PANTHER" id="PTHR22854">
    <property type="entry name" value="TRYPTOPHAN BIOSYNTHESIS PROTEIN"/>
    <property type="match status" value="1"/>
</dbReference>
<dbReference type="Pfam" id="PF00218">
    <property type="entry name" value="IGPS"/>
    <property type="match status" value="1"/>
</dbReference>
<evidence type="ECO:0000256" key="3">
    <source>
        <dbReference type="ARBA" id="ARBA00022605"/>
    </source>
</evidence>
<evidence type="ECO:0000256" key="8">
    <source>
        <dbReference type="HAMAP-Rule" id="MF_00134"/>
    </source>
</evidence>
<accession>Q3A6L5</accession>
<keyword evidence="7 8" id="KW-0456">Lyase</keyword>
<gene>
    <name evidence="8 10" type="primary">trpC</name>
    <name evidence="10" type="ordered locus">Pcar_0733</name>
</gene>
<evidence type="ECO:0000256" key="2">
    <source>
        <dbReference type="ARBA" id="ARBA00004696"/>
    </source>
</evidence>
<evidence type="ECO:0000256" key="6">
    <source>
        <dbReference type="ARBA" id="ARBA00023141"/>
    </source>
</evidence>
<dbReference type="STRING" id="338963.Pcar_0733"/>
<evidence type="ECO:0000256" key="5">
    <source>
        <dbReference type="ARBA" id="ARBA00022822"/>
    </source>
</evidence>
<dbReference type="OrthoDB" id="9804217at2"/>
<dbReference type="HAMAP" id="MF_00134_B">
    <property type="entry name" value="IGPS_B"/>
    <property type="match status" value="1"/>
</dbReference>
<dbReference type="InterPro" id="IPR013798">
    <property type="entry name" value="Indole-3-glycerol_P_synth_dom"/>
</dbReference>
<dbReference type="SUPFAM" id="SSF51366">
    <property type="entry name" value="Ribulose-phoshate binding barrel"/>
    <property type="match status" value="1"/>
</dbReference>
<keyword evidence="11" id="KW-1185">Reference proteome</keyword>
<dbReference type="CDD" id="cd00331">
    <property type="entry name" value="IGPS"/>
    <property type="match status" value="1"/>
</dbReference>